<feature type="chain" id="PRO_5030607278" description="Subtilisin" evidence="1">
    <location>
        <begin position="19"/>
        <end position="259"/>
    </location>
</feature>
<organism evidence="2">
    <name type="scientific">Alexandrium monilatum</name>
    <dbReference type="NCBI Taxonomy" id="311494"/>
    <lineage>
        <taxon>Eukaryota</taxon>
        <taxon>Sar</taxon>
        <taxon>Alveolata</taxon>
        <taxon>Dinophyceae</taxon>
        <taxon>Gonyaulacales</taxon>
        <taxon>Pyrocystaceae</taxon>
        <taxon>Alexandrium</taxon>
    </lineage>
</organism>
<accession>A0A7S4SXE0</accession>
<reference evidence="2" key="1">
    <citation type="submission" date="2021-01" db="EMBL/GenBank/DDBJ databases">
        <authorList>
            <person name="Corre E."/>
            <person name="Pelletier E."/>
            <person name="Niang G."/>
            <person name="Scheremetjew M."/>
            <person name="Finn R."/>
            <person name="Kale V."/>
            <person name="Holt S."/>
            <person name="Cochrane G."/>
            <person name="Meng A."/>
            <person name="Brown T."/>
            <person name="Cohen L."/>
        </authorList>
    </citation>
    <scope>NUCLEOTIDE SEQUENCE</scope>
    <source>
        <strain evidence="2">CCMP3105</strain>
    </source>
</reference>
<feature type="signal peptide" evidence="1">
    <location>
        <begin position="1"/>
        <end position="18"/>
    </location>
</feature>
<dbReference type="EMBL" id="HBNR01081906">
    <property type="protein sequence ID" value="CAE4659109.1"/>
    <property type="molecule type" value="Transcribed_RNA"/>
</dbReference>
<evidence type="ECO:0000313" key="2">
    <source>
        <dbReference type="EMBL" id="CAE4659109.1"/>
    </source>
</evidence>
<gene>
    <name evidence="2" type="ORF">AMON00008_LOCUS58584</name>
</gene>
<evidence type="ECO:0008006" key="3">
    <source>
        <dbReference type="Google" id="ProtNLM"/>
    </source>
</evidence>
<dbReference type="AlphaFoldDB" id="A0A7S4SXE0"/>
<sequence>MAAARAAVALLFAAPAGAVLLRSTGDECACLPWKDVYAKHGVGCGSGHELGTFHVNEAPFAEKFMPAGIFDEFCTRFYMQVSSSSCFNKKFGPASQQWCYVSAGCESAKRVAGKDVAIQNCSAAAGDDLMMGKAPEELNRQAEVDGLEVGLFGKLSYPMDAAKWSDVELASGLPTTKLSMGHVMESYYGIQFKGAKPESGGEEAQKKVAAIVASGMTTIFDSDNGHGGGNLLAGHKIYGFLPVEGKHGLFYTCIHGCDA</sequence>
<keyword evidence="1" id="KW-0732">Signal</keyword>
<name>A0A7S4SXE0_9DINO</name>
<evidence type="ECO:0000256" key="1">
    <source>
        <dbReference type="SAM" id="SignalP"/>
    </source>
</evidence>
<protein>
    <recommendedName>
        <fullName evidence="3">Subtilisin</fullName>
    </recommendedName>
</protein>
<proteinExistence type="predicted"/>